<dbReference type="InterPro" id="IPR025662">
    <property type="entry name" value="Sigma_54_int_dom_ATP-bd_1"/>
</dbReference>
<organism evidence="4 5">
    <name type="scientific">Flavobacterium endophyticum</name>
    <dbReference type="NCBI Taxonomy" id="1540163"/>
    <lineage>
        <taxon>Bacteria</taxon>
        <taxon>Pseudomonadati</taxon>
        <taxon>Bacteroidota</taxon>
        <taxon>Flavobacteriia</taxon>
        <taxon>Flavobacteriales</taxon>
        <taxon>Flavobacteriaceae</taxon>
        <taxon>Flavobacterium</taxon>
    </lineage>
</organism>
<dbReference type="GO" id="GO:0016887">
    <property type="term" value="F:ATP hydrolysis activity"/>
    <property type="evidence" value="ECO:0007669"/>
    <property type="project" value="InterPro"/>
</dbReference>
<dbReference type="GO" id="GO:0005737">
    <property type="term" value="C:cytoplasm"/>
    <property type="evidence" value="ECO:0007669"/>
    <property type="project" value="TreeGrafter"/>
</dbReference>
<protein>
    <submittedName>
        <fullName evidence="4">ATP-dependent Clp protease ATP-binding subunit ClpC</fullName>
    </submittedName>
</protein>
<evidence type="ECO:0000313" key="4">
    <source>
        <dbReference type="EMBL" id="RKS25407.1"/>
    </source>
</evidence>
<dbReference type="RefSeq" id="WP_121374813.1">
    <property type="nucleotide sequence ID" value="NZ_RBLC01000001.1"/>
</dbReference>
<dbReference type="InterPro" id="IPR027417">
    <property type="entry name" value="P-loop_NTPase"/>
</dbReference>
<dbReference type="InterPro" id="IPR003959">
    <property type="entry name" value="ATPase_AAA_core"/>
</dbReference>
<dbReference type="PROSITE" id="PS00675">
    <property type="entry name" value="SIGMA54_INTERACT_1"/>
    <property type="match status" value="1"/>
</dbReference>
<keyword evidence="1" id="KW-0547">Nucleotide-binding</keyword>
<dbReference type="GO" id="GO:0006508">
    <property type="term" value="P:proteolysis"/>
    <property type="evidence" value="ECO:0007669"/>
    <property type="project" value="UniProtKB-KW"/>
</dbReference>
<dbReference type="PANTHER" id="PTHR11638:SF18">
    <property type="entry name" value="HEAT SHOCK PROTEIN 104"/>
    <property type="match status" value="1"/>
</dbReference>
<dbReference type="OrthoDB" id="1861597at2"/>
<sequence>MKKEILFFDKNQFARYKKAKADEGYDIISLTKYLQNFEDISEVNEYTQIVDITSLGSINDLQYNAERIFLFFSDETIFIADKKHIELFSHELRYCFEEFNEIGYLEEETSSDSHLVTTENNNEKLVHRKITDLTEEEIIEFTNEFSKQLYGHEKFKDDFTELVRNFRVFNKIGEHKILSLFLMGDSGVGKTEVARALHKCLGGKRKLAKINFGNYSSDNSLNSLIGSPRGYIGSEEGEIFIRVKDSDTGLILIDEFEKSNSTLFNYFLDVLENGKMVSSLAEEIDLNGFIIIFTSNISKEDFTQIISPELRSRFDYKGYFTLLYSRDKLKFVEFRINSIIHKFNKNFPTQLASEIKEELVHQIDVDKFSNMRDLNNEIKKKFVDYIVAKATSIKTLPD</sequence>
<dbReference type="PANTHER" id="PTHR11638">
    <property type="entry name" value="ATP-DEPENDENT CLP PROTEASE"/>
    <property type="match status" value="1"/>
</dbReference>
<gene>
    <name evidence="4" type="ORF">CLV94_0437</name>
</gene>
<evidence type="ECO:0000256" key="2">
    <source>
        <dbReference type="ARBA" id="ARBA00022840"/>
    </source>
</evidence>
<evidence type="ECO:0000259" key="3">
    <source>
        <dbReference type="SMART" id="SM00382"/>
    </source>
</evidence>
<keyword evidence="5" id="KW-1185">Reference proteome</keyword>
<dbReference type="AlphaFoldDB" id="A0A495MHE1"/>
<dbReference type="PRINTS" id="PR00300">
    <property type="entry name" value="CLPPROTEASEA"/>
</dbReference>
<dbReference type="SUPFAM" id="SSF52540">
    <property type="entry name" value="P-loop containing nucleoside triphosphate hydrolases"/>
    <property type="match status" value="1"/>
</dbReference>
<dbReference type="Gene3D" id="3.40.50.300">
    <property type="entry name" value="P-loop containing nucleotide triphosphate hydrolases"/>
    <property type="match status" value="1"/>
</dbReference>
<name>A0A495MHE1_9FLAO</name>
<evidence type="ECO:0000313" key="5">
    <source>
        <dbReference type="Proteomes" id="UP000277579"/>
    </source>
</evidence>
<dbReference type="InterPro" id="IPR001270">
    <property type="entry name" value="ClpA/B"/>
</dbReference>
<dbReference type="GO" id="GO:0008233">
    <property type="term" value="F:peptidase activity"/>
    <property type="evidence" value="ECO:0007669"/>
    <property type="project" value="UniProtKB-KW"/>
</dbReference>
<evidence type="ECO:0000256" key="1">
    <source>
        <dbReference type="ARBA" id="ARBA00022741"/>
    </source>
</evidence>
<feature type="domain" description="AAA+ ATPase" evidence="3">
    <location>
        <begin position="176"/>
        <end position="325"/>
    </location>
</feature>
<keyword evidence="2 4" id="KW-0067">ATP-binding</keyword>
<keyword evidence="4" id="KW-0645">Protease</keyword>
<dbReference type="SMART" id="SM00382">
    <property type="entry name" value="AAA"/>
    <property type="match status" value="1"/>
</dbReference>
<dbReference type="GO" id="GO:0005524">
    <property type="term" value="F:ATP binding"/>
    <property type="evidence" value="ECO:0007669"/>
    <property type="project" value="UniProtKB-KW"/>
</dbReference>
<dbReference type="Pfam" id="PF07724">
    <property type="entry name" value="AAA_2"/>
    <property type="match status" value="1"/>
</dbReference>
<dbReference type="Proteomes" id="UP000277579">
    <property type="component" value="Unassembled WGS sequence"/>
</dbReference>
<proteinExistence type="predicted"/>
<dbReference type="InterPro" id="IPR050130">
    <property type="entry name" value="ClpA_ClpB"/>
</dbReference>
<dbReference type="InterPro" id="IPR003593">
    <property type="entry name" value="AAA+_ATPase"/>
</dbReference>
<reference evidence="4 5" key="1">
    <citation type="submission" date="2018-10" db="EMBL/GenBank/DDBJ databases">
        <title>Genomic Encyclopedia of Archaeal and Bacterial Type Strains, Phase II (KMG-II): from individual species to whole genera.</title>
        <authorList>
            <person name="Goeker M."/>
        </authorList>
    </citation>
    <scope>NUCLEOTIDE SEQUENCE [LARGE SCALE GENOMIC DNA]</scope>
    <source>
        <strain evidence="4 5">DSM 29537</strain>
    </source>
</reference>
<comment type="caution">
    <text evidence="4">The sequence shown here is derived from an EMBL/GenBank/DDBJ whole genome shotgun (WGS) entry which is preliminary data.</text>
</comment>
<dbReference type="EMBL" id="RBLC01000001">
    <property type="protein sequence ID" value="RKS25407.1"/>
    <property type="molecule type" value="Genomic_DNA"/>
</dbReference>
<dbReference type="GO" id="GO:0034605">
    <property type="term" value="P:cellular response to heat"/>
    <property type="evidence" value="ECO:0007669"/>
    <property type="project" value="TreeGrafter"/>
</dbReference>
<accession>A0A495MHE1</accession>
<keyword evidence="4" id="KW-0378">Hydrolase</keyword>